<feature type="domain" description="NodB homology" evidence="1">
    <location>
        <begin position="35"/>
        <end position="251"/>
    </location>
</feature>
<dbReference type="Pfam" id="PF01522">
    <property type="entry name" value="Polysacc_deac_1"/>
    <property type="match status" value="1"/>
</dbReference>
<dbReference type="InterPro" id="IPR037950">
    <property type="entry name" value="PgdA-like"/>
</dbReference>
<dbReference type="Proteomes" id="UP000831775">
    <property type="component" value="Chromosome"/>
</dbReference>
<dbReference type="PROSITE" id="PS51677">
    <property type="entry name" value="NODB"/>
    <property type="match status" value="1"/>
</dbReference>
<accession>A0ABY4FV77</accession>
<reference evidence="2 3" key="1">
    <citation type="submission" date="2022-04" db="EMBL/GenBank/DDBJ databases">
        <title>Leucobacter sp. isolated from rhizosphere of onion.</title>
        <authorList>
            <person name="Won M."/>
            <person name="Lee C.-M."/>
            <person name="Woen H.-Y."/>
            <person name="Kwon S.-W."/>
        </authorList>
    </citation>
    <scope>NUCLEOTIDE SEQUENCE [LARGE SCALE GENOMIC DNA]</scope>
    <source>
        <strain evidence="2 3">H25R-14</strain>
    </source>
</reference>
<evidence type="ECO:0000313" key="3">
    <source>
        <dbReference type="Proteomes" id="UP000831775"/>
    </source>
</evidence>
<keyword evidence="3" id="KW-1185">Reference proteome</keyword>
<evidence type="ECO:0000313" key="2">
    <source>
        <dbReference type="EMBL" id="UOQ60177.1"/>
    </source>
</evidence>
<dbReference type="SUPFAM" id="SSF88713">
    <property type="entry name" value="Glycoside hydrolase/deacetylase"/>
    <property type="match status" value="1"/>
</dbReference>
<dbReference type="EMBL" id="CP095043">
    <property type="protein sequence ID" value="UOQ60177.1"/>
    <property type="molecule type" value="Genomic_DNA"/>
</dbReference>
<dbReference type="CDD" id="cd10938">
    <property type="entry name" value="CE4_HpPgdA_like"/>
    <property type="match status" value="1"/>
</dbReference>
<evidence type="ECO:0000259" key="1">
    <source>
        <dbReference type="PROSITE" id="PS51677"/>
    </source>
</evidence>
<protein>
    <submittedName>
        <fullName evidence="2">Polysaccharide deacetylase</fullName>
    </submittedName>
</protein>
<gene>
    <name evidence="2" type="ORF">MUN76_14235</name>
</gene>
<dbReference type="PANTHER" id="PTHR47561">
    <property type="entry name" value="POLYSACCHARIDE DEACETYLASE FAMILY PROTEIN (AFU_ORTHOLOGUE AFUA_6G05030)"/>
    <property type="match status" value="1"/>
</dbReference>
<dbReference type="RefSeq" id="WP_244685590.1">
    <property type="nucleotide sequence ID" value="NZ_CP095043.1"/>
</dbReference>
<dbReference type="InterPro" id="IPR011330">
    <property type="entry name" value="Glyco_hydro/deAcase_b/a-brl"/>
</dbReference>
<organism evidence="2 3">
    <name type="scientific">Leucobacter rhizosphaerae</name>
    <dbReference type="NCBI Taxonomy" id="2932245"/>
    <lineage>
        <taxon>Bacteria</taxon>
        <taxon>Bacillati</taxon>
        <taxon>Actinomycetota</taxon>
        <taxon>Actinomycetes</taxon>
        <taxon>Micrococcales</taxon>
        <taxon>Microbacteriaceae</taxon>
        <taxon>Leucobacter</taxon>
    </lineage>
</organism>
<dbReference type="InterPro" id="IPR002509">
    <property type="entry name" value="NODB_dom"/>
</dbReference>
<dbReference type="Gene3D" id="3.20.20.370">
    <property type="entry name" value="Glycoside hydrolase/deacetylase"/>
    <property type="match status" value="1"/>
</dbReference>
<name>A0ABY4FV77_9MICO</name>
<dbReference type="PANTHER" id="PTHR47561:SF1">
    <property type="entry name" value="POLYSACCHARIDE DEACETYLASE FAMILY PROTEIN (AFU_ORTHOLOGUE AFUA_6G05030)"/>
    <property type="match status" value="1"/>
</dbReference>
<proteinExistence type="predicted"/>
<sequence length="274" mass="30393">MTQWPNGHSYAATLSFDFDAEEVWVGENPANAAAPGVLSQGRYGPRVGVPLILDLLERHGITATFFICGRDALRHPDAVRRIIAAGHEVGHHGHSHISPTALTVDEEREELHQGLEVLRELGADVTGYRSPSWEFSPNTLDLLVEHGFGYSSNLLDHLLPYIHEHHDLVEVPVSWILDDAPHFWFANDTWEKTIRSPREVLDVWRPEIEGIASVGGHVMVTTHPMLIGRPSRLAMLEQVVEHLAETGAWIAPTRDIVAHTRAFGPLTLDVGGAR</sequence>